<proteinExistence type="predicted"/>
<dbReference type="Pfam" id="PF22691">
    <property type="entry name" value="Thiolase_C_1"/>
    <property type="match status" value="1"/>
</dbReference>
<dbReference type="AlphaFoldDB" id="A0A556AJT5"/>
<dbReference type="GO" id="GO:0003988">
    <property type="term" value="F:acetyl-CoA C-acyltransferase activity"/>
    <property type="evidence" value="ECO:0007669"/>
    <property type="project" value="UniProtKB-ARBA"/>
</dbReference>
<evidence type="ECO:0000259" key="1">
    <source>
        <dbReference type="Pfam" id="PF22691"/>
    </source>
</evidence>
<evidence type="ECO:0000313" key="3">
    <source>
        <dbReference type="Proteomes" id="UP000318405"/>
    </source>
</evidence>
<dbReference type="EMBL" id="VLTJ01000029">
    <property type="protein sequence ID" value="TSH93139.1"/>
    <property type="molecule type" value="Genomic_DNA"/>
</dbReference>
<dbReference type="InterPro" id="IPR016039">
    <property type="entry name" value="Thiolase-like"/>
</dbReference>
<protein>
    <submittedName>
        <fullName evidence="2">Acetyl-CoA acetyltransferase</fullName>
    </submittedName>
</protein>
<evidence type="ECO:0000313" key="2">
    <source>
        <dbReference type="EMBL" id="TSH93139.1"/>
    </source>
</evidence>
<dbReference type="InterPro" id="IPR055140">
    <property type="entry name" value="Thiolase_C_2"/>
</dbReference>
<dbReference type="CDD" id="cd00829">
    <property type="entry name" value="SCP-x_thiolase"/>
    <property type="match status" value="1"/>
</dbReference>
<dbReference type="PANTHER" id="PTHR42870">
    <property type="entry name" value="ACETYL-COA C-ACETYLTRANSFERASE"/>
    <property type="match status" value="1"/>
</dbReference>
<keyword evidence="2" id="KW-0808">Transferase</keyword>
<dbReference type="PANTHER" id="PTHR42870:SF1">
    <property type="entry name" value="NON-SPECIFIC LIPID-TRANSFER PROTEIN-LIKE 2"/>
    <property type="match status" value="1"/>
</dbReference>
<sequence>MATGAAAGRGDDRSLRGRVAVVGIGESGYYKRGQSPEPEFKLALRAILAACADAGIDPRSIDGFASFSDDRSDASRLSAALGLPRLRSTTMQWGGGGGGCCAAVANGAAVIAAGLAECVVVFRALAQGEFGRFGQSSGAASVAGDMAYQTPYGVLAPPQKFAMRAHRYMHEHGVRQEALRAIALASYHHAQNNPRAVMYGKPLTVEKYDASRWVVEPYHLYDCCMENDGAAAVILMSAERARDCAQRPAYLLGAASGSGHRAAASPHNAPHYASAGFPSVAEDLYRMAGVGPDDVGVVQSYENFTGGVAMALAEFGFYAPDEANEFLTVENLTAPHGRLPLNTSGGNLAECYVHGFELVVEAVRQVRRASTSQAARSDVALVAGGPMVSPVSALIFGSEDTL</sequence>
<dbReference type="Gene3D" id="3.40.47.10">
    <property type="match status" value="1"/>
</dbReference>
<accession>A0A556AJT5</accession>
<gene>
    <name evidence="2" type="ORF">FOZ76_16985</name>
</gene>
<keyword evidence="3" id="KW-1185">Reference proteome</keyword>
<reference evidence="2 3" key="1">
    <citation type="submission" date="2019-07" db="EMBL/GenBank/DDBJ databases">
        <title>Qingshengfaniella alkalisoli gen. nov., sp. nov., isolated from saline soil.</title>
        <authorList>
            <person name="Xu L."/>
            <person name="Huang X.-X."/>
            <person name="Sun J.-Q."/>
        </authorList>
    </citation>
    <scope>NUCLEOTIDE SEQUENCE [LARGE SCALE GENOMIC DNA]</scope>
    <source>
        <strain evidence="2 3">DSM 27279</strain>
    </source>
</reference>
<dbReference type="InterPro" id="IPR002155">
    <property type="entry name" value="Thiolase"/>
</dbReference>
<name>A0A556AJT5_9BURK</name>
<feature type="domain" description="Thiolase C-terminal" evidence="1">
    <location>
        <begin position="267"/>
        <end position="396"/>
    </location>
</feature>
<dbReference type="SUPFAM" id="SSF53901">
    <property type="entry name" value="Thiolase-like"/>
    <property type="match status" value="2"/>
</dbReference>
<dbReference type="OrthoDB" id="9790314at2"/>
<dbReference type="PIRSF" id="PIRSF000429">
    <property type="entry name" value="Ac-CoA_Ac_transf"/>
    <property type="match status" value="1"/>
</dbReference>
<comment type="caution">
    <text evidence="2">The sequence shown here is derived from an EMBL/GenBank/DDBJ whole genome shotgun (WGS) entry which is preliminary data.</text>
</comment>
<dbReference type="Proteomes" id="UP000318405">
    <property type="component" value="Unassembled WGS sequence"/>
</dbReference>
<organism evidence="2 3">
    <name type="scientific">Verticiella sediminum</name>
    <dbReference type="NCBI Taxonomy" id="1247510"/>
    <lineage>
        <taxon>Bacteria</taxon>
        <taxon>Pseudomonadati</taxon>
        <taxon>Pseudomonadota</taxon>
        <taxon>Betaproteobacteria</taxon>
        <taxon>Burkholderiales</taxon>
        <taxon>Alcaligenaceae</taxon>
        <taxon>Verticiella</taxon>
    </lineage>
</organism>